<sequence length="215" mass="23507">MSAAEAFEDPPGLTLLGLEREAVRTAAPKRLAEFTTARWCARRALAGLGMPPVPIPRGRRGAPVWPPGIVGSMTHHDGYRAAAVARQADARSLGIDAEPHLPLPDGVLELIALPTELRRIAELSGRHPLVHWDRLLFSMKESVYKAWFPLAYRWLGHEEADIVMDPAGSFTAHLFASHPRVPPEGFTGRWTVDRGLVVTSILVPPYPTPSGGEPR</sequence>
<dbReference type="GO" id="GO:0016740">
    <property type="term" value="F:transferase activity"/>
    <property type="evidence" value="ECO:0007669"/>
    <property type="project" value="UniProtKB-KW"/>
</dbReference>
<keyword evidence="1 4" id="KW-0808">Transferase</keyword>
<dbReference type="EMBL" id="CP108188">
    <property type="protein sequence ID" value="WTR69691.1"/>
    <property type="molecule type" value="Genomic_DNA"/>
</dbReference>
<dbReference type="InterPro" id="IPR003542">
    <property type="entry name" value="Enbac_synth_compD-like"/>
</dbReference>
<evidence type="ECO:0000313" key="4">
    <source>
        <dbReference type="EMBL" id="WTR69691.1"/>
    </source>
</evidence>
<keyword evidence="5" id="KW-1185">Reference proteome</keyword>
<accession>A0ABZ1L5C8</accession>
<feature type="domain" description="4'-phosphopantetheinyl transferase N-terminal" evidence="3">
    <location>
        <begin position="19"/>
        <end position="85"/>
    </location>
</feature>
<dbReference type="InterPro" id="IPR008278">
    <property type="entry name" value="4-PPantetheinyl_Trfase_dom"/>
</dbReference>
<dbReference type="Proteomes" id="UP001622594">
    <property type="component" value="Chromosome"/>
</dbReference>
<dbReference type="SUPFAM" id="SSF56214">
    <property type="entry name" value="4'-phosphopantetheinyl transferase"/>
    <property type="match status" value="1"/>
</dbReference>
<dbReference type="Gene3D" id="3.90.470.20">
    <property type="entry name" value="4'-phosphopantetheinyl transferase domain"/>
    <property type="match status" value="1"/>
</dbReference>
<name>A0ABZ1L5C8_9ACTN</name>
<organism evidence="4 5">
    <name type="scientific">Streptomyces zaomyceticus</name>
    <dbReference type="NCBI Taxonomy" id="68286"/>
    <lineage>
        <taxon>Bacteria</taxon>
        <taxon>Bacillati</taxon>
        <taxon>Actinomycetota</taxon>
        <taxon>Actinomycetes</taxon>
        <taxon>Kitasatosporales</taxon>
        <taxon>Streptomycetaceae</taxon>
        <taxon>Streptomyces</taxon>
    </lineage>
</organism>
<dbReference type="PRINTS" id="PR01399">
    <property type="entry name" value="ENTSNTHTASED"/>
</dbReference>
<dbReference type="Pfam" id="PF17837">
    <property type="entry name" value="4PPT_N"/>
    <property type="match status" value="1"/>
</dbReference>
<dbReference type="PANTHER" id="PTHR38096:SF1">
    <property type="entry name" value="ENTEROBACTIN SYNTHASE COMPONENT D"/>
    <property type="match status" value="1"/>
</dbReference>
<dbReference type="InterPro" id="IPR041354">
    <property type="entry name" value="4PPT_N"/>
</dbReference>
<reference evidence="4 5" key="1">
    <citation type="submission" date="2022-10" db="EMBL/GenBank/DDBJ databases">
        <title>The complete genomes of actinobacterial strains from the NBC collection.</title>
        <authorList>
            <person name="Joergensen T.S."/>
            <person name="Alvarez Arevalo M."/>
            <person name="Sterndorff E.B."/>
            <person name="Faurdal D."/>
            <person name="Vuksanovic O."/>
            <person name="Mourched A.-S."/>
            <person name="Charusanti P."/>
            <person name="Shaw S."/>
            <person name="Blin K."/>
            <person name="Weber T."/>
        </authorList>
    </citation>
    <scope>NUCLEOTIDE SEQUENCE [LARGE SCALE GENOMIC DNA]</scope>
    <source>
        <strain evidence="4 5">NBC_00123</strain>
    </source>
</reference>
<dbReference type="PANTHER" id="PTHR38096">
    <property type="entry name" value="ENTEROBACTIN SYNTHASE COMPONENT D"/>
    <property type="match status" value="1"/>
</dbReference>
<gene>
    <name evidence="4" type="ORF">OG814_10645</name>
</gene>
<feature type="domain" description="4'-phosphopantetheinyl transferase" evidence="2">
    <location>
        <begin position="92"/>
        <end position="178"/>
    </location>
</feature>
<protein>
    <submittedName>
        <fullName evidence="4">4'-phosphopantetheinyl transferase superfamily protein</fullName>
    </submittedName>
</protein>
<dbReference type="InterPro" id="IPR037143">
    <property type="entry name" value="4-PPantetheinyl_Trfase_dom_sf"/>
</dbReference>
<proteinExistence type="predicted"/>
<evidence type="ECO:0000259" key="3">
    <source>
        <dbReference type="Pfam" id="PF17837"/>
    </source>
</evidence>
<evidence type="ECO:0000313" key="5">
    <source>
        <dbReference type="Proteomes" id="UP001622594"/>
    </source>
</evidence>
<evidence type="ECO:0000259" key="2">
    <source>
        <dbReference type="Pfam" id="PF01648"/>
    </source>
</evidence>
<evidence type="ECO:0000256" key="1">
    <source>
        <dbReference type="ARBA" id="ARBA00022679"/>
    </source>
</evidence>
<dbReference type="Pfam" id="PF01648">
    <property type="entry name" value="ACPS"/>
    <property type="match status" value="1"/>
</dbReference>